<evidence type="ECO:0000313" key="3">
    <source>
        <dbReference type="WBParaSite" id="NBR_0000933401-mRNA-1"/>
    </source>
</evidence>
<reference evidence="1 2" key="2">
    <citation type="submission" date="2018-11" db="EMBL/GenBank/DDBJ databases">
        <authorList>
            <consortium name="Pathogen Informatics"/>
        </authorList>
    </citation>
    <scope>NUCLEOTIDE SEQUENCE [LARGE SCALE GENOMIC DNA]</scope>
</reference>
<dbReference type="WBParaSite" id="NBR_0000933401-mRNA-1">
    <property type="protein sequence ID" value="NBR_0000933401-mRNA-1"/>
    <property type="gene ID" value="NBR_0000933401"/>
</dbReference>
<proteinExistence type="predicted"/>
<organism evidence="3">
    <name type="scientific">Nippostrongylus brasiliensis</name>
    <name type="common">Rat hookworm</name>
    <dbReference type="NCBI Taxonomy" id="27835"/>
    <lineage>
        <taxon>Eukaryota</taxon>
        <taxon>Metazoa</taxon>
        <taxon>Ecdysozoa</taxon>
        <taxon>Nematoda</taxon>
        <taxon>Chromadorea</taxon>
        <taxon>Rhabditida</taxon>
        <taxon>Rhabditina</taxon>
        <taxon>Rhabditomorpha</taxon>
        <taxon>Strongyloidea</taxon>
        <taxon>Heligmosomidae</taxon>
        <taxon>Nippostrongylus</taxon>
    </lineage>
</organism>
<dbReference type="AlphaFoldDB" id="A0A0N4Y163"/>
<keyword evidence="2" id="KW-1185">Reference proteome</keyword>
<gene>
    <name evidence="1" type="ORF">NBR_LOCUS9335</name>
</gene>
<name>A0A0N4Y163_NIPBR</name>
<evidence type="ECO:0000313" key="1">
    <source>
        <dbReference type="EMBL" id="VDL72924.1"/>
    </source>
</evidence>
<dbReference type="STRING" id="27835.A0A0N4Y163"/>
<accession>A0A0N4Y163</accession>
<dbReference type="EMBL" id="UYSL01020125">
    <property type="protein sequence ID" value="VDL72924.1"/>
    <property type="molecule type" value="Genomic_DNA"/>
</dbReference>
<sequence length="93" mass="10327">MKMVGDENVVDAEEDVSIQIPVQGDQDRMSQMFATGIVLSKYDLGTPQKLKESLERNNDDSFTENATRLSEMLLTSPTTAKQLLITNSEFAAK</sequence>
<protein>
    <submittedName>
        <fullName evidence="3">PSD1 domain-containing protein</fullName>
    </submittedName>
</protein>
<evidence type="ECO:0000313" key="2">
    <source>
        <dbReference type="Proteomes" id="UP000271162"/>
    </source>
</evidence>
<reference evidence="3" key="1">
    <citation type="submission" date="2017-02" db="UniProtKB">
        <authorList>
            <consortium name="WormBaseParasite"/>
        </authorList>
    </citation>
    <scope>IDENTIFICATION</scope>
</reference>
<dbReference type="Proteomes" id="UP000271162">
    <property type="component" value="Unassembled WGS sequence"/>
</dbReference>
<dbReference type="OMA" id="MSQMFAT"/>